<dbReference type="EMBL" id="WJYA01000002">
    <property type="protein sequence ID" value="MTE25649.1"/>
    <property type="molecule type" value="Genomic_DNA"/>
</dbReference>
<dbReference type="AlphaFoldDB" id="A0A7K1GCS1"/>
<organism evidence="1 2">
    <name type="scientific">Winogradskyella ouciana</name>
    <dbReference type="NCBI Taxonomy" id="2608631"/>
    <lineage>
        <taxon>Bacteria</taxon>
        <taxon>Pseudomonadati</taxon>
        <taxon>Bacteroidota</taxon>
        <taxon>Flavobacteriia</taxon>
        <taxon>Flavobacteriales</taxon>
        <taxon>Flavobacteriaceae</taxon>
        <taxon>Winogradskyella</taxon>
    </lineage>
</organism>
<keyword evidence="2" id="KW-1185">Reference proteome</keyword>
<name>A0A7K1GCS1_9FLAO</name>
<accession>A0A7K1GCS1</accession>
<gene>
    <name evidence="1" type="ORF">F1003_01790</name>
</gene>
<dbReference type="RefSeq" id="WP_155087485.1">
    <property type="nucleotide sequence ID" value="NZ_WJYA01000002.1"/>
</dbReference>
<sequence>MSDHSIDILLSVNAEALHKDQKNPLNYIDFTDNQPSDHYDDPRDKSTFDSIADPNTLVSWRARDTSNMGHLALITNIEFQNVPEGFFSKPPYDVGDGSWVAVLGNNTTDHNLEAKYTITFDSGYRGDPLYVIDPKLQIRKN</sequence>
<evidence type="ECO:0000313" key="2">
    <source>
        <dbReference type="Proteomes" id="UP000447545"/>
    </source>
</evidence>
<evidence type="ECO:0000313" key="1">
    <source>
        <dbReference type="EMBL" id="MTE25649.1"/>
    </source>
</evidence>
<dbReference type="Proteomes" id="UP000447545">
    <property type="component" value="Unassembled WGS sequence"/>
</dbReference>
<comment type="caution">
    <text evidence="1">The sequence shown here is derived from an EMBL/GenBank/DDBJ whole genome shotgun (WGS) entry which is preliminary data.</text>
</comment>
<protein>
    <submittedName>
        <fullName evidence="1">Uncharacterized protein</fullName>
    </submittedName>
</protein>
<proteinExistence type="predicted"/>
<reference evidence="1 2" key="1">
    <citation type="submission" date="2019-11" db="EMBL/GenBank/DDBJ databases">
        <title>Winogradskyella ouciana sp. nov., isolated from the hadal seawater of the Mariana Trench.</title>
        <authorList>
            <person name="Liu R."/>
        </authorList>
    </citation>
    <scope>NUCLEOTIDE SEQUENCE [LARGE SCALE GENOMIC DNA]</scope>
    <source>
        <strain evidence="1 2">ZXX205</strain>
    </source>
</reference>